<dbReference type="PANTHER" id="PTHR43384">
    <property type="entry name" value="SEPTUM SITE-DETERMINING PROTEIN MIND HOMOLOG, CHLOROPLASTIC-RELATED"/>
    <property type="match status" value="1"/>
</dbReference>
<dbReference type="Gene3D" id="3.40.50.300">
    <property type="entry name" value="P-loop containing nucleotide triphosphate hydrolases"/>
    <property type="match status" value="1"/>
</dbReference>
<dbReference type="SUPFAM" id="SSF52540">
    <property type="entry name" value="P-loop containing nucleoside triphosphate hydrolases"/>
    <property type="match status" value="1"/>
</dbReference>
<dbReference type="PANTHER" id="PTHR43384:SF13">
    <property type="entry name" value="SLR0110 PROTEIN"/>
    <property type="match status" value="1"/>
</dbReference>
<protein>
    <submittedName>
        <fullName evidence="2">AAA family ATPase</fullName>
    </submittedName>
</protein>
<dbReference type="Pfam" id="PF13614">
    <property type="entry name" value="AAA_31"/>
    <property type="match status" value="1"/>
</dbReference>
<evidence type="ECO:0000259" key="1">
    <source>
        <dbReference type="Pfam" id="PF13614"/>
    </source>
</evidence>
<evidence type="ECO:0000313" key="3">
    <source>
        <dbReference type="Proteomes" id="UP001381003"/>
    </source>
</evidence>
<organism evidence="2 3">
    <name type="scientific">Janibacter terrae</name>
    <dbReference type="NCBI Taxonomy" id="103817"/>
    <lineage>
        <taxon>Bacteria</taxon>
        <taxon>Bacillati</taxon>
        <taxon>Actinomycetota</taxon>
        <taxon>Actinomycetes</taxon>
        <taxon>Micrococcales</taxon>
        <taxon>Intrasporangiaceae</taxon>
        <taxon>Janibacter</taxon>
    </lineage>
</organism>
<accession>A0ABZ2F9B1</accession>
<name>A0ABZ2F9B1_9MICO</name>
<dbReference type="Gene3D" id="3.40.50.2300">
    <property type="match status" value="1"/>
</dbReference>
<dbReference type="Proteomes" id="UP001381003">
    <property type="component" value="Chromosome"/>
</dbReference>
<reference evidence="2 3" key="1">
    <citation type="submission" date="2022-09" db="EMBL/GenBank/DDBJ databases">
        <title>Complete genome sequence of Janibacter terrae strain COS04-44, PCL-degrading bacteria isolated from oil spilled coast.</title>
        <authorList>
            <person name="Park H."/>
            <person name="Kim J.Y."/>
            <person name="An S.H."/>
            <person name="Lee C.M."/>
            <person name="Weon H.-Y."/>
        </authorList>
    </citation>
    <scope>NUCLEOTIDE SEQUENCE [LARGE SCALE GENOMIC DNA]</scope>
    <source>
        <strain evidence="2 3">COS04-44</strain>
    </source>
</reference>
<dbReference type="InterPro" id="IPR025669">
    <property type="entry name" value="AAA_dom"/>
</dbReference>
<proteinExistence type="predicted"/>
<sequence>MTRILVTSPSPDLQARFGAATGGAFLSLTPPSLPSDPAQLFALLDGAPAPEVVVLDAASDLQRALDLATQLDEQCPQVAVILVAENGSDLGLAAMRSGVRDIVHPQAEIAEIQSVLDRAALAAQALAHNVPAVPDTAPATGRVISVLSPKGGVGKTTVATNLAVGLARSAPGSTVLVDLDVQFGDVASALDLAPEFTLADVVRGPATRDSMVLKTFLTLHETGLYAICAPASPAVADTISSEDVSHLLAMLALEFRYVVVDTAPGLSEHTLAALDRTTDHVLLTSMDVPGVRGLRKELDTLGQLGMLPPSKHVVVNFADKRGGLSIADVEATIGTKVDVRLPVSPATRVATNKGVPLLQSGGRDPVTKQLRRLVERLVVDQVAVAPPGPQDRPARHGRRRGR</sequence>
<gene>
    <name evidence="2" type="ORF">N5P18_09065</name>
</gene>
<evidence type="ECO:0000313" key="2">
    <source>
        <dbReference type="EMBL" id="WWF03862.1"/>
    </source>
</evidence>
<dbReference type="InterPro" id="IPR050625">
    <property type="entry name" value="ParA/MinD_ATPase"/>
</dbReference>
<feature type="domain" description="AAA" evidence="1">
    <location>
        <begin position="142"/>
        <end position="295"/>
    </location>
</feature>
<dbReference type="EMBL" id="CP104874">
    <property type="protein sequence ID" value="WWF03862.1"/>
    <property type="molecule type" value="Genomic_DNA"/>
</dbReference>
<keyword evidence="3" id="KW-1185">Reference proteome</keyword>
<dbReference type="InterPro" id="IPR027417">
    <property type="entry name" value="P-loop_NTPase"/>
</dbReference>
<dbReference type="RefSeq" id="WP_338537477.1">
    <property type="nucleotide sequence ID" value="NZ_CP104874.1"/>
</dbReference>